<dbReference type="Proteomes" id="UP000681722">
    <property type="component" value="Unassembled WGS sequence"/>
</dbReference>
<evidence type="ECO:0000313" key="2">
    <source>
        <dbReference type="EMBL" id="CAF4660298.1"/>
    </source>
</evidence>
<proteinExistence type="predicted"/>
<comment type="caution">
    <text evidence="2">The sequence shown here is derived from an EMBL/GenBank/DDBJ whole genome shotgun (WGS) entry which is preliminary data.</text>
</comment>
<feature type="region of interest" description="Disordered" evidence="1">
    <location>
        <begin position="36"/>
        <end position="56"/>
    </location>
</feature>
<gene>
    <name evidence="2" type="ORF">SRO942_LOCUS50620</name>
</gene>
<dbReference type="AlphaFoldDB" id="A0A8S2ZT37"/>
<feature type="compositionally biased region" description="Acidic residues" evidence="1">
    <location>
        <begin position="46"/>
        <end position="56"/>
    </location>
</feature>
<dbReference type="EMBL" id="CAJOBC010145932">
    <property type="protein sequence ID" value="CAF4660298.1"/>
    <property type="molecule type" value="Genomic_DNA"/>
</dbReference>
<reference evidence="2" key="1">
    <citation type="submission" date="2021-02" db="EMBL/GenBank/DDBJ databases">
        <authorList>
            <person name="Nowell W R."/>
        </authorList>
    </citation>
    <scope>NUCLEOTIDE SEQUENCE</scope>
</reference>
<name>A0A8S2ZT37_9BILA</name>
<sequence>TTFHQKLILEPPKPVINKEGSVNVGTNINIYKRKYELKEERGEGGNENDSDNEDEQDTYVFGVKDFAKDNKNAPSLLSAQTPLSEDCEIQLLKGLDLSSAKLNPEEEKLLRELILKYSDLFASKSLNLPAAKSSNS</sequence>
<protein>
    <submittedName>
        <fullName evidence="2">Uncharacterized protein</fullName>
    </submittedName>
</protein>
<evidence type="ECO:0000256" key="1">
    <source>
        <dbReference type="SAM" id="MobiDB-lite"/>
    </source>
</evidence>
<evidence type="ECO:0000313" key="3">
    <source>
        <dbReference type="Proteomes" id="UP000681722"/>
    </source>
</evidence>
<accession>A0A8S2ZT37</accession>
<organism evidence="2 3">
    <name type="scientific">Didymodactylos carnosus</name>
    <dbReference type="NCBI Taxonomy" id="1234261"/>
    <lineage>
        <taxon>Eukaryota</taxon>
        <taxon>Metazoa</taxon>
        <taxon>Spiralia</taxon>
        <taxon>Gnathifera</taxon>
        <taxon>Rotifera</taxon>
        <taxon>Eurotatoria</taxon>
        <taxon>Bdelloidea</taxon>
        <taxon>Philodinida</taxon>
        <taxon>Philodinidae</taxon>
        <taxon>Didymodactylos</taxon>
    </lineage>
</organism>
<feature type="non-terminal residue" evidence="2">
    <location>
        <position position="1"/>
    </location>
</feature>